<dbReference type="RefSeq" id="WP_338041150.1">
    <property type="nucleotide sequence ID" value="NZ_BAAAQP010000011.1"/>
</dbReference>
<gene>
    <name evidence="7" type="ORF">JOE57_000933</name>
</gene>
<keyword evidence="3" id="KW-0288">FMN</keyword>
<dbReference type="GO" id="GO:0004460">
    <property type="term" value="F:L-lactate dehydrogenase (cytochrome) activity"/>
    <property type="evidence" value="ECO:0007669"/>
    <property type="project" value="UniProtKB-EC"/>
</dbReference>
<comment type="similarity">
    <text evidence="5">Belongs to the FMN-dependent alpha-hydroxy acid dehydrogenase family.</text>
</comment>
<feature type="domain" description="FMN hydroxy acid dehydrogenase" evidence="6">
    <location>
        <begin position="77"/>
        <end position="452"/>
    </location>
</feature>
<evidence type="ECO:0000313" key="7">
    <source>
        <dbReference type="EMBL" id="MBM7798012.1"/>
    </source>
</evidence>
<evidence type="ECO:0000256" key="3">
    <source>
        <dbReference type="ARBA" id="ARBA00022643"/>
    </source>
</evidence>
<dbReference type="SUPFAM" id="SSF51395">
    <property type="entry name" value="FMN-linked oxidoreductases"/>
    <property type="match status" value="1"/>
</dbReference>
<keyword evidence="4 7" id="KW-0560">Oxidoreductase</keyword>
<dbReference type="InterPro" id="IPR013785">
    <property type="entry name" value="Aldolase_TIM"/>
</dbReference>
<evidence type="ECO:0000256" key="4">
    <source>
        <dbReference type="ARBA" id="ARBA00023002"/>
    </source>
</evidence>
<dbReference type="InterPro" id="IPR012133">
    <property type="entry name" value="Alpha-hydoxy_acid_DH_FMN"/>
</dbReference>
<dbReference type="CDD" id="cd02809">
    <property type="entry name" value="alpha_hydroxyacid_oxid_FMN"/>
    <property type="match status" value="1"/>
</dbReference>
<dbReference type="EC" id="1.1.2.3" evidence="7"/>
<dbReference type="InterPro" id="IPR008259">
    <property type="entry name" value="FMN_hydac_DH_AS"/>
</dbReference>
<evidence type="ECO:0000256" key="1">
    <source>
        <dbReference type="ARBA" id="ARBA00001917"/>
    </source>
</evidence>
<dbReference type="PROSITE" id="PS51349">
    <property type="entry name" value="FMN_HYDROXY_ACID_DH_2"/>
    <property type="match status" value="1"/>
</dbReference>
<dbReference type="PANTHER" id="PTHR10578:SF107">
    <property type="entry name" value="2-HYDROXYACID OXIDASE 1"/>
    <property type="match status" value="1"/>
</dbReference>
<keyword evidence="8" id="KW-1185">Reference proteome</keyword>
<dbReference type="Gene3D" id="3.20.20.70">
    <property type="entry name" value="Aldolase class I"/>
    <property type="match status" value="1"/>
</dbReference>
<name>A0ABS2RHI4_9ACTN</name>
<accession>A0ABS2RHI4</accession>
<proteinExistence type="inferred from homology"/>
<dbReference type="EMBL" id="JAFBCF010000001">
    <property type="protein sequence ID" value="MBM7798012.1"/>
    <property type="molecule type" value="Genomic_DNA"/>
</dbReference>
<evidence type="ECO:0000259" key="6">
    <source>
        <dbReference type="PROSITE" id="PS51349"/>
    </source>
</evidence>
<dbReference type="Pfam" id="PF01070">
    <property type="entry name" value="FMN_dh"/>
    <property type="match status" value="1"/>
</dbReference>
<dbReference type="InterPro" id="IPR000262">
    <property type="entry name" value="FMN-dep_DH"/>
</dbReference>
<reference evidence="7 8" key="1">
    <citation type="submission" date="2021-01" db="EMBL/GenBank/DDBJ databases">
        <title>Sequencing the genomes of 1000 actinobacteria strains.</title>
        <authorList>
            <person name="Klenk H.-P."/>
        </authorList>
    </citation>
    <scope>NUCLEOTIDE SEQUENCE [LARGE SCALE GENOMIC DNA]</scope>
    <source>
        <strain evidence="7 8">DSM 18662</strain>
    </source>
</reference>
<dbReference type="PROSITE" id="PS00557">
    <property type="entry name" value="FMN_HYDROXY_ACID_DH_1"/>
    <property type="match status" value="1"/>
</dbReference>
<keyword evidence="2" id="KW-0285">Flavoprotein</keyword>
<dbReference type="PANTHER" id="PTHR10578">
    <property type="entry name" value="S -2-HYDROXY-ACID OXIDASE-RELATED"/>
    <property type="match status" value="1"/>
</dbReference>
<organism evidence="7 8">
    <name type="scientific">Microlunatus panaciterrae</name>
    <dbReference type="NCBI Taxonomy" id="400768"/>
    <lineage>
        <taxon>Bacteria</taxon>
        <taxon>Bacillati</taxon>
        <taxon>Actinomycetota</taxon>
        <taxon>Actinomycetes</taxon>
        <taxon>Propionibacteriales</taxon>
        <taxon>Propionibacteriaceae</taxon>
        <taxon>Microlunatus</taxon>
    </lineage>
</organism>
<evidence type="ECO:0000313" key="8">
    <source>
        <dbReference type="Proteomes" id="UP000704762"/>
    </source>
</evidence>
<comment type="cofactor">
    <cofactor evidence="1">
        <name>FMN</name>
        <dbReference type="ChEBI" id="CHEBI:58210"/>
    </cofactor>
</comment>
<dbReference type="PIRSF" id="PIRSF000138">
    <property type="entry name" value="Al-hdrx_acd_dh"/>
    <property type="match status" value="1"/>
</dbReference>
<dbReference type="InterPro" id="IPR037396">
    <property type="entry name" value="FMN_HAD"/>
</dbReference>
<dbReference type="Proteomes" id="UP000704762">
    <property type="component" value="Unassembled WGS sequence"/>
</dbReference>
<evidence type="ECO:0000256" key="2">
    <source>
        <dbReference type="ARBA" id="ARBA00022630"/>
    </source>
</evidence>
<sequence>MLDSLIMTAGPDEFKMITVTVDGGLLRQSPAARGRRPSRLPEGRVEDAAVTTRRLPRWNELSPLLRLRRPDLNPTGRRLDRALCIEDLRAIARRRTPRAVFDYVDGGADGEVSLRRARDLFASLELQPGVLHDVSAPDLRTPVLGRTNSLPFAFAPTGFTRMMQHEGEVAVARVAARNGIGYALSTMGTSTIETVAAAAPEGRLWFQLYVWKDRAASVDLLARARQAGYQAVVLTVDSAVTGLRRRDLRNGFAMPPALTARTVLDGALHPHWWVNLLTTEPLQFASLRRWDRPLAELGNLLFDPSVTLDDLAWLRSAWDGPLVVKGIQTVRDAQRVLSVGADAVVLSNHGGRQLDLAPTPLRLLPEVRDAVGDGPEIWVDTGILTGSDIVAAHALGANLALVGRAYLYGLMAGGERGVERAVQILRAEVTRTMQLMGVSRISDLTPDHVRLP</sequence>
<protein>
    <submittedName>
        <fullName evidence="7">L-lactate dehydrogenase (Cytochrome)</fullName>
        <ecNumber evidence="7">1.1.2.3</ecNumber>
    </submittedName>
</protein>
<comment type="caution">
    <text evidence="7">The sequence shown here is derived from an EMBL/GenBank/DDBJ whole genome shotgun (WGS) entry which is preliminary data.</text>
</comment>
<evidence type="ECO:0000256" key="5">
    <source>
        <dbReference type="ARBA" id="ARBA00024042"/>
    </source>
</evidence>